<dbReference type="InterPro" id="IPR004183">
    <property type="entry name" value="Xdiol_dOase_suB"/>
</dbReference>
<keyword evidence="7" id="KW-0223">Dioxygenase</keyword>
<dbReference type="InterPro" id="IPR014436">
    <property type="entry name" value="Extradiol_dOase_DODA"/>
</dbReference>
<feature type="domain" description="Extradiol ring-cleavage dioxygenase class III enzyme subunit B" evidence="6">
    <location>
        <begin position="46"/>
        <end position="292"/>
    </location>
</feature>
<proteinExistence type="inferred from homology"/>
<dbReference type="PIRSF" id="PIRSF006157">
    <property type="entry name" value="Doxgns_DODA"/>
    <property type="match status" value="1"/>
</dbReference>
<dbReference type="PANTHER" id="PTHR30096:SF0">
    <property type="entry name" value="4,5-DOPA DIOXYGENASE EXTRADIOL-LIKE PROTEIN"/>
    <property type="match status" value="1"/>
</dbReference>
<reference evidence="7 8" key="1">
    <citation type="submission" date="2019-03" db="EMBL/GenBank/DDBJ databases">
        <title>Genomic Encyclopedia of Type Strains, Phase IV (KMG-IV): sequencing the most valuable type-strain genomes for metagenomic binning, comparative biology and taxonomic classification.</title>
        <authorList>
            <person name="Goeker M."/>
        </authorList>
    </citation>
    <scope>NUCLEOTIDE SEQUENCE [LARGE SCALE GENOMIC DNA]</scope>
    <source>
        <strain evidence="7 8">DSM 24830</strain>
    </source>
</reference>
<dbReference type="OrthoDB" id="9790889at2"/>
<name>A0A4R1F0Q5_9GAMM</name>
<evidence type="ECO:0000256" key="3">
    <source>
        <dbReference type="ARBA" id="ARBA00022723"/>
    </source>
</evidence>
<comment type="caution">
    <text evidence="7">The sequence shown here is derived from an EMBL/GenBank/DDBJ whole genome shotgun (WGS) entry which is preliminary data.</text>
</comment>
<dbReference type="Gene3D" id="3.40.830.10">
    <property type="entry name" value="LigB-like"/>
    <property type="match status" value="1"/>
</dbReference>
<keyword evidence="5" id="KW-0560">Oxidoreductase</keyword>
<sequence>MNRRQWLKFSTLAGLGLVTRTWADTFSNSTIESLKALPKSPTMPVMFIGHGSPMNAINENSFNKSWRKIGKQFGEGSDAKWTKPSAILVISAHWQTTGGIGVLASEEPETIYDFGGFPQKLYDQTYPAPGSLTTAEVTKQLLQTQRHTPNTPIILDEDRGFDHGVWSVLLPMFPKADIPVLQISLDRNLPHNIHYDLAKQLSALRERGVLIIGSGNMVHNLYAERMPNSKPYDWTLEFEQKMTDWIEHRDDQSIIKISQTMPKLTSLAHPTHEHFLPLIYTLGAKSEKDKISFFNTGYGSSAIAMRSVIFEA</sequence>
<comment type="cofactor">
    <cofactor evidence="1">
        <name>Zn(2+)</name>
        <dbReference type="ChEBI" id="CHEBI:29105"/>
    </cofactor>
</comment>
<gene>
    <name evidence="7" type="ORF">EV695_2321</name>
</gene>
<dbReference type="GO" id="GO:0008198">
    <property type="term" value="F:ferrous iron binding"/>
    <property type="evidence" value="ECO:0007669"/>
    <property type="project" value="InterPro"/>
</dbReference>
<organism evidence="7 8">
    <name type="scientific">Cocleimonas flava</name>
    <dbReference type="NCBI Taxonomy" id="634765"/>
    <lineage>
        <taxon>Bacteria</taxon>
        <taxon>Pseudomonadati</taxon>
        <taxon>Pseudomonadota</taxon>
        <taxon>Gammaproteobacteria</taxon>
        <taxon>Thiotrichales</taxon>
        <taxon>Thiotrichaceae</taxon>
        <taxon>Cocleimonas</taxon>
    </lineage>
</organism>
<evidence type="ECO:0000259" key="6">
    <source>
        <dbReference type="Pfam" id="PF02900"/>
    </source>
</evidence>
<dbReference type="Pfam" id="PF02900">
    <property type="entry name" value="LigB"/>
    <property type="match status" value="1"/>
</dbReference>
<accession>A0A4R1F0Q5</accession>
<evidence type="ECO:0000313" key="8">
    <source>
        <dbReference type="Proteomes" id="UP000294887"/>
    </source>
</evidence>
<evidence type="ECO:0000256" key="1">
    <source>
        <dbReference type="ARBA" id="ARBA00001947"/>
    </source>
</evidence>
<dbReference type="Proteomes" id="UP000294887">
    <property type="component" value="Unassembled WGS sequence"/>
</dbReference>
<dbReference type="CDD" id="cd07363">
    <property type="entry name" value="45_DOPA_Dioxygenase"/>
    <property type="match status" value="1"/>
</dbReference>
<dbReference type="EMBL" id="SMFQ01000003">
    <property type="protein sequence ID" value="TCJ87806.1"/>
    <property type="molecule type" value="Genomic_DNA"/>
</dbReference>
<evidence type="ECO:0000313" key="7">
    <source>
        <dbReference type="EMBL" id="TCJ87806.1"/>
    </source>
</evidence>
<dbReference type="PANTHER" id="PTHR30096">
    <property type="entry name" value="4,5-DOPA DIOXYGENASE EXTRADIOL-LIKE PROTEIN"/>
    <property type="match status" value="1"/>
</dbReference>
<evidence type="ECO:0000256" key="4">
    <source>
        <dbReference type="ARBA" id="ARBA00022833"/>
    </source>
</evidence>
<keyword evidence="4" id="KW-0862">Zinc</keyword>
<keyword evidence="3" id="KW-0479">Metal-binding</keyword>
<keyword evidence="8" id="KW-1185">Reference proteome</keyword>
<dbReference type="SUPFAM" id="SSF53213">
    <property type="entry name" value="LigB-like"/>
    <property type="match status" value="1"/>
</dbReference>
<evidence type="ECO:0000256" key="2">
    <source>
        <dbReference type="ARBA" id="ARBA00007581"/>
    </source>
</evidence>
<protein>
    <submittedName>
        <fullName evidence="7">4,5-DOPA dioxygenase extradiol</fullName>
    </submittedName>
</protein>
<dbReference type="NCBIfam" id="NF007914">
    <property type="entry name" value="PRK10628.1"/>
    <property type="match status" value="1"/>
</dbReference>
<dbReference type="AlphaFoldDB" id="A0A4R1F0Q5"/>
<evidence type="ECO:0000256" key="5">
    <source>
        <dbReference type="ARBA" id="ARBA00023002"/>
    </source>
</evidence>
<dbReference type="GO" id="GO:0016702">
    <property type="term" value="F:oxidoreductase activity, acting on single donors with incorporation of molecular oxygen, incorporation of two atoms of oxygen"/>
    <property type="evidence" value="ECO:0007669"/>
    <property type="project" value="UniProtKB-ARBA"/>
</dbReference>
<dbReference type="GO" id="GO:0008270">
    <property type="term" value="F:zinc ion binding"/>
    <property type="evidence" value="ECO:0007669"/>
    <property type="project" value="InterPro"/>
</dbReference>
<comment type="similarity">
    <text evidence="2">Belongs to the DODA-type extradiol aromatic ring-opening dioxygenase family.</text>
</comment>
<dbReference type="RefSeq" id="WP_131906054.1">
    <property type="nucleotide sequence ID" value="NZ_BAAAFU010000004.1"/>
</dbReference>